<comment type="caution">
    <text evidence="1">The sequence shown here is derived from an EMBL/GenBank/DDBJ whole genome shotgun (WGS) entry which is preliminary data.</text>
</comment>
<accession>A0AAD4ZXE1</accession>
<gene>
    <name evidence="1" type="ORF">L3X38_008930</name>
</gene>
<evidence type="ECO:0000313" key="1">
    <source>
        <dbReference type="EMBL" id="KAI5356035.1"/>
    </source>
</evidence>
<sequence>MLRTWKDMQVLGFMTACPNPTKKPREKEAHVECLKEKKLFKDTAAKLKADHEKAFGNDNGEFGDKSHIVTAQEMEAIILTRSQVIYLSYH</sequence>
<dbReference type="Proteomes" id="UP001054821">
    <property type="component" value="Chromosome 1"/>
</dbReference>
<reference evidence="1 2" key="1">
    <citation type="journal article" date="2022" name="G3 (Bethesda)">
        <title>Whole-genome sequence and methylome profiling of the almond [Prunus dulcis (Mill.) D.A. Webb] cultivar 'Nonpareil'.</title>
        <authorList>
            <person name="D'Amico-Willman K.M."/>
            <person name="Ouma W.Z."/>
            <person name="Meulia T."/>
            <person name="Sideli G.M."/>
            <person name="Gradziel T.M."/>
            <person name="Fresnedo-Ramirez J."/>
        </authorList>
    </citation>
    <scope>NUCLEOTIDE SEQUENCE [LARGE SCALE GENOMIC DNA]</scope>
    <source>
        <strain evidence="1">Clone GOH B32 T37-40</strain>
    </source>
</reference>
<name>A0AAD4ZXE1_PRUDU</name>
<keyword evidence="2" id="KW-1185">Reference proteome</keyword>
<dbReference type="AlphaFoldDB" id="A0AAD4ZXE1"/>
<dbReference type="EMBL" id="JAJFAZ020000001">
    <property type="protein sequence ID" value="KAI5356035.1"/>
    <property type="molecule type" value="Genomic_DNA"/>
</dbReference>
<organism evidence="1 2">
    <name type="scientific">Prunus dulcis</name>
    <name type="common">Almond</name>
    <name type="synonym">Amygdalus dulcis</name>
    <dbReference type="NCBI Taxonomy" id="3755"/>
    <lineage>
        <taxon>Eukaryota</taxon>
        <taxon>Viridiplantae</taxon>
        <taxon>Streptophyta</taxon>
        <taxon>Embryophyta</taxon>
        <taxon>Tracheophyta</taxon>
        <taxon>Spermatophyta</taxon>
        <taxon>Magnoliopsida</taxon>
        <taxon>eudicotyledons</taxon>
        <taxon>Gunneridae</taxon>
        <taxon>Pentapetalae</taxon>
        <taxon>rosids</taxon>
        <taxon>fabids</taxon>
        <taxon>Rosales</taxon>
        <taxon>Rosaceae</taxon>
        <taxon>Amygdaloideae</taxon>
        <taxon>Amygdaleae</taxon>
        <taxon>Prunus</taxon>
    </lineage>
</organism>
<evidence type="ECO:0000313" key="2">
    <source>
        <dbReference type="Proteomes" id="UP001054821"/>
    </source>
</evidence>
<proteinExistence type="predicted"/>
<protein>
    <submittedName>
        <fullName evidence="1">Uncharacterized protein</fullName>
    </submittedName>
</protein>